<dbReference type="CDD" id="cd01335">
    <property type="entry name" value="Radical_SAM"/>
    <property type="match status" value="1"/>
</dbReference>
<dbReference type="InterPro" id="IPR013785">
    <property type="entry name" value="Aldolase_TIM"/>
</dbReference>
<evidence type="ECO:0000256" key="8">
    <source>
        <dbReference type="ARBA" id="ARBA00023134"/>
    </source>
</evidence>
<feature type="binding site" evidence="12">
    <location>
        <position position="63"/>
    </location>
    <ligand>
        <name>GTP</name>
        <dbReference type="ChEBI" id="CHEBI:37565"/>
    </ligand>
</feature>
<keyword evidence="5 12" id="KW-0547">Nucleotide-binding</keyword>
<keyword evidence="9 12" id="KW-0501">Molybdenum cofactor biosynthesis</keyword>
<dbReference type="SFLD" id="SFLDG01067">
    <property type="entry name" value="SPASM/twitch_domain_containing"/>
    <property type="match status" value="1"/>
</dbReference>
<keyword evidence="2 12" id="KW-0004">4Fe-4S</keyword>
<feature type="binding site" evidence="12">
    <location>
        <position position="94"/>
    </location>
    <ligand>
        <name>GTP</name>
        <dbReference type="ChEBI" id="CHEBI:37565"/>
    </ligand>
</feature>
<dbReference type="RefSeq" id="WP_154621339.1">
    <property type="nucleotide sequence ID" value="NZ_CBCTNG010000015.1"/>
</dbReference>
<dbReference type="InterPro" id="IPR010505">
    <property type="entry name" value="MoaA_twitch"/>
</dbReference>
<dbReference type="SUPFAM" id="SSF102114">
    <property type="entry name" value="Radical SAM enzymes"/>
    <property type="match status" value="1"/>
</dbReference>
<dbReference type="GO" id="GO:0061799">
    <property type="term" value="F:cyclic pyranopterin monophosphate synthase activity"/>
    <property type="evidence" value="ECO:0007669"/>
    <property type="project" value="TreeGrafter"/>
</dbReference>
<evidence type="ECO:0000313" key="14">
    <source>
        <dbReference type="EMBL" id="MSV25582.1"/>
    </source>
</evidence>
<dbReference type="PROSITE" id="PS51918">
    <property type="entry name" value="RADICAL_SAM"/>
    <property type="match status" value="1"/>
</dbReference>
<evidence type="ECO:0000256" key="11">
    <source>
        <dbReference type="ARBA" id="ARBA00048697"/>
    </source>
</evidence>
<evidence type="ECO:0000259" key="13">
    <source>
        <dbReference type="PROSITE" id="PS51918"/>
    </source>
</evidence>
<evidence type="ECO:0000256" key="12">
    <source>
        <dbReference type="HAMAP-Rule" id="MF_01225"/>
    </source>
</evidence>
<dbReference type="GO" id="GO:1904047">
    <property type="term" value="F:S-adenosyl-L-methionine binding"/>
    <property type="evidence" value="ECO:0007669"/>
    <property type="project" value="UniProtKB-UniRule"/>
</dbReference>
<feature type="binding site" evidence="12">
    <location>
        <begin position="260"/>
        <end position="262"/>
    </location>
    <ligand>
        <name>GTP</name>
        <dbReference type="ChEBI" id="CHEBI:37565"/>
    </ligand>
</feature>
<evidence type="ECO:0000256" key="3">
    <source>
        <dbReference type="ARBA" id="ARBA00022691"/>
    </source>
</evidence>
<dbReference type="GO" id="GO:0006777">
    <property type="term" value="P:Mo-molybdopterin cofactor biosynthetic process"/>
    <property type="evidence" value="ECO:0007669"/>
    <property type="project" value="UniProtKB-UniRule"/>
</dbReference>
<dbReference type="EC" id="4.1.99.22" evidence="1 12"/>
<feature type="binding site" evidence="12">
    <location>
        <position position="255"/>
    </location>
    <ligand>
        <name>[4Fe-4S] cluster</name>
        <dbReference type="ChEBI" id="CHEBI:49883"/>
        <label>2</label>
        <note>4Fe-4S-substrate</note>
    </ligand>
</feature>
<dbReference type="SFLD" id="SFLDS00029">
    <property type="entry name" value="Radical_SAM"/>
    <property type="match status" value="1"/>
</dbReference>
<keyword evidence="3 12" id="KW-0949">S-adenosyl-L-methionine</keyword>
<feature type="binding site" evidence="12">
    <location>
        <position position="118"/>
    </location>
    <ligand>
        <name>S-adenosyl-L-methionine</name>
        <dbReference type="ChEBI" id="CHEBI:59789"/>
    </ligand>
</feature>
<feature type="binding site" evidence="12">
    <location>
        <position position="155"/>
    </location>
    <ligand>
        <name>GTP</name>
        <dbReference type="ChEBI" id="CHEBI:37565"/>
    </ligand>
</feature>
<dbReference type="InterPro" id="IPR050105">
    <property type="entry name" value="MoCo_biosynth_MoaA/MoaC"/>
</dbReference>
<dbReference type="InterPro" id="IPR040064">
    <property type="entry name" value="MoaA-like"/>
</dbReference>
<dbReference type="Pfam" id="PF06463">
    <property type="entry name" value="Mob_synth_C"/>
    <property type="match status" value="1"/>
</dbReference>
<dbReference type="InterPro" id="IPR007197">
    <property type="entry name" value="rSAM"/>
</dbReference>
<dbReference type="UniPathway" id="UPA00344"/>
<name>A0A6I2V273_9FIRM</name>
<dbReference type="SFLD" id="SFLDG01386">
    <property type="entry name" value="main_SPASM_domain-containing"/>
    <property type="match status" value="1"/>
</dbReference>
<feature type="binding site" evidence="12">
    <location>
        <position position="189"/>
    </location>
    <ligand>
        <name>S-adenosyl-L-methionine</name>
        <dbReference type="ChEBI" id="CHEBI:59789"/>
    </ligand>
</feature>
<feature type="domain" description="Radical SAM core" evidence="13">
    <location>
        <begin position="4"/>
        <end position="218"/>
    </location>
</feature>
<keyword evidence="8 12" id="KW-0342">GTP-binding</keyword>
<dbReference type="SFLD" id="SFLDG01383">
    <property type="entry name" value="cyclic_pyranopterin_phosphate"/>
    <property type="match status" value="1"/>
</dbReference>
<dbReference type="PANTHER" id="PTHR22960">
    <property type="entry name" value="MOLYBDOPTERIN COFACTOR SYNTHESIS PROTEIN A"/>
    <property type="match status" value="1"/>
</dbReference>
<evidence type="ECO:0000256" key="4">
    <source>
        <dbReference type="ARBA" id="ARBA00022723"/>
    </source>
</evidence>
<comment type="function">
    <text evidence="12">Catalyzes the cyclization of GTP to (8S)-3',8-cyclo-7,8-dihydroguanosine 5'-triphosphate.</text>
</comment>
<keyword evidence="10 12" id="KW-0456">Lyase</keyword>
<dbReference type="InterPro" id="IPR058240">
    <property type="entry name" value="rSAM_sf"/>
</dbReference>
<dbReference type="InterPro" id="IPR013483">
    <property type="entry name" value="MoaA"/>
</dbReference>
<keyword evidence="7 12" id="KW-0411">Iron-sulfur</keyword>
<dbReference type="Proteomes" id="UP000430222">
    <property type="component" value="Unassembled WGS sequence"/>
</dbReference>
<dbReference type="GO" id="GO:0051539">
    <property type="term" value="F:4 iron, 4 sulfur cluster binding"/>
    <property type="evidence" value="ECO:0007669"/>
    <property type="project" value="UniProtKB-UniRule"/>
</dbReference>
<dbReference type="GO" id="GO:0005525">
    <property type="term" value="F:GTP binding"/>
    <property type="evidence" value="ECO:0007669"/>
    <property type="project" value="UniProtKB-UniRule"/>
</dbReference>
<evidence type="ECO:0000256" key="6">
    <source>
        <dbReference type="ARBA" id="ARBA00023004"/>
    </source>
</evidence>
<feature type="binding site" evidence="12">
    <location>
        <position position="20"/>
    </location>
    <ligand>
        <name>[4Fe-4S] cluster</name>
        <dbReference type="ChEBI" id="CHEBI:49883"/>
        <label>1</label>
        <note>4Fe-4S-S-AdoMet</note>
    </ligand>
</feature>
<feature type="binding site" evidence="12">
    <location>
        <position position="272"/>
    </location>
    <ligand>
        <name>[4Fe-4S] cluster</name>
        <dbReference type="ChEBI" id="CHEBI:49883"/>
        <label>2</label>
        <note>4Fe-4S-substrate</note>
    </ligand>
</feature>
<comment type="pathway">
    <text evidence="12">Cofactor biosynthesis; molybdopterin biosynthesis.</text>
</comment>
<comment type="similarity">
    <text evidence="12">Belongs to the radical SAM superfamily. MoaA family.</text>
</comment>
<feature type="binding site" evidence="12">
    <location>
        <position position="258"/>
    </location>
    <ligand>
        <name>[4Fe-4S] cluster</name>
        <dbReference type="ChEBI" id="CHEBI:49883"/>
        <label>2</label>
        <note>4Fe-4S-substrate</note>
    </ligand>
</feature>
<dbReference type="NCBIfam" id="TIGR02666">
    <property type="entry name" value="moaA"/>
    <property type="match status" value="1"/>
</dbReference>
<evidence type="ECO:0000256" key="10">
    <source>
        <dbReference type="ARBA" id="ARBA00023239"/>
    </source>
</evidence>
<dbReference type="GO" id="GO:0046872">
    <property type="term" value="F:metal ion binding"/>
    <property type="evidence" value="ECO:0007669"/>
    <property type="project" value="UniProtKB-KW"/>
</dbReference>
<proteinExistence type="inferred from homology"/>
<evidence type="ECO:0000256" key="5">
    <source>
        <dbReference type="ARBA" id="ARBA00022741"/>
    </source>
</evidence>
<dbReference type="AlphaFoldDB" id="A0A6I2V273"/>
<dbReference type="InterPro" id="IPR006638">
    <property type="entry name" value="Elp3/MiaA/NifB-like_rSAM"/>
</dbReference>
<dbReference type="HAMAP" id="MF_01225_B">
    <property type="entry name" value="MoaA_B"/>
    <property type="match status" value="1"/>
</dbReference>
<protein>
    <recommendedName>
        <fullName evidence="1 12">GTP 3',8-cyclase</fullName>
        <ecNumber evidence="1 12">4.1.99.22</ecNumber>
    </recommendedName>
    <alternativeName>
        <fullName evidence="12">Molybdenum cofactor biosynthesis protein A</fullName>
    </alternativeName>
</protein>
<dbReference type="Pfam" id="PF04055">
    <property type="entry name" value="Radical_SAM"/>
    <property type="match status" value="1"/>
</dbReference>
<dbReference type="InterPro" id="IPR000385">
    <property type="entry name" value="MoaA_NifB_PqqE_Fe-S-bd_CS"/>
</dbReference>
<dbReference type="GO" id="GO:0061798">
    <property type="term" value="F:GTP 3',8'-cyclase activity"/>
    <property type="evidence" value="ECO:0007669"/>
    <property type="project" value="UniProtKB-UniRule"/>
</dbReference>
<evidence type="ECO:0000256" key="7">
    <source>
        <dbReference type="ARBA" id="ARBA00023014"/>
    </source>
</evidence>
<feature type="binding site" evidence="12">
    <location>
        <position position="67"/>
    </location>
    <ligand>
        <name>S-adenosyl-L-methionine</name>
        <dbReference type="ChEBI" id="CHEBI:59789"/>
    </ligand>
</feature>
<evidence type="ECO:0000256" key="2">
    <source>
        <dbReference type="ARBA" id="ARBA00022485"/>
    </source>
</evidence>
<comment type="cofactor">
    <cofactor evidence="12">
        <name>[4Fe-4S] cluster</name>
        <dbReference type="ChEBI" id="CHEBI:49883"/>
    </cofactor>
    <text evidence="12">Binds 2 [4Fe-4S] clusters. Binds 1 [4Fe-4S] cluster coordinated with 3 cysteines and an exchangeable S-adenosyl-L-methionine and 1 [4Fe-4S] cluster coordinated with 3 cysteines and the GTP-derived substrate.</text>
</comment>
<feature type="binding site" evidence="12">
    <location>
        <position position="26"/>
    </location>
    <ligand>
        <name>S-adenosyl-L-methionine</name>
        <dbReference type="ChEBI" id="CHEBI:59789"/>
    </ligand>
</feature>
<dbReference type="EMBL" id="VUNL01000012">
    <property type="protein sequence ID" value="MSV25582.1"/>
    <property type="molecule type" value="Genomic_DNA"/>
</dbReference>
<organism evidence="14 15">
    <name type="scientific">Selenomonas montiformis</name>
    <dbReference type="NCBI Taxonomy" id="2652285"/>
    <lineage>
        <taxon>Bacteria</taxon>
        <taxon>Bacillati</taxon>
        <taxon>Bacillota</taxon>
        <taxon>Negativicutes</taxon>
        <taxon>Selenomonadales</taxon>
        <taxon>Selenomonadaceae</taxon>
        <taxon>Selenomonas</taxon>
    </lineage>
</organism>
<feature type="binding site" evidence="12">
    <location>
        <position position="27"/>
    </location>
    <ligand>
        <name>[4Fe-4S] cluster</name>
        <dbReference type="ChEBI" id="CHEBI:49883"/>
        <label>1</label>
        <note>4Fe-4S-S-AdoMet</note>
    </ligand>
</feature>
<reference evidence="14 15" key="1">
    <citation type="submission" date="2019-08" db="EMBL/GenBank/DDBJ databases">
        <title>In-depth cultivation of the pig gut microbiome towards novel bacterial diversity and tailored functional studies.</title>
        <authorList>
            <person name="Wylensek D."/>
            <person name="Hitch T.C.A."/>
            <person name="Clavel T."/>
        </authorList>
    </citation>
    <scope>NUCLEOTIDE SEQUENCE [LARGE SCALE GENOMIC DNA]</scope>
    <source>
        <strain evidence="15">WCA-380-WT-3B3</strain>
    </source>
</reference>
<comment type="caution">
    <text evidence="14">The sequence shown here is derived from an EMBL/GenBank/DDBJ whole genome shotgun (WGS) entry which is preliminary data.</text>
</comment>
<gene>
    <name evidence="12 14" type="primary">moaA</name>
    <name evidence="14" type="ORF">FYJ78_10485</name>
</gene>
<evidence type="ECO:0000256" key="9">
    <source>
        <dbReference type="ARBA" id="ARBA00023150"/>
    </source>
</evidence>
<sequence length="329" mass="37270">MLDQFERNIEYVRISLTDRCNLRCRYCMPESGVEKLRHEDILTFDEILQVVRALAALGVRKVRLTGGEPLVRRGLADLVRRIRQVPGIRQIALTTNGVLLPELAEPLVRAGVDEVNISLDTLDPEVFAAITRRPALPQVLRGIDCLRRAGMKEIKLNCVPIRGVNEAGLMDLVRLARERSLKVRFIELMPIGCARHAGFSGIAMEEVRRRIEREFGPLRPAPLRRTSVCGPAVYYCLPGFAGQVGFIDAIEHKFCSSCNRIRLTAEGYLKLCLNAKDGLDLRRLLRSGIREENLRLAIRQAVCHKPEEHFFQKKDNQARDHRAMYQVGG</sequence>
<evidence type="ECO:0000313" key="15">
    <source>
        <dbReference type="Proteomes" id="UP000430222"/>
    </source>
</evidence>
<keyword evidence="4 12" id="KW-0479">Metal-binding</keyword>
<feature type="binding site" evidence="12">
    <location>
        <position position="24"/>
    </location>
    <ligand>
        <name>[4Fe-4S] cluster</name>
        <dbReference type="ChEBI" id="CHEBI:49883"/>
        <label>1</label>
        <note>4Fe-4S-S-AdoMet</note>
    </ligand>
</feature>
<comment type="subunit">
    <text evidence="12">Monomer and homodimer.</text>
</comment>
<accession>A0A6I2V273</accession>
<feature type="binding site" evidence="12">
    <location>
        <position position="13"/>
    </location>
    <ligand>
        <name>GTP</name>
        <dbReference type="ChEBI" id="CHEBI:37565"/>
    </ligand>
</feature>
<keyword evidence="15" id="KW-1185">Reference proteome</keyword>
<dbReference type="CDD" id="cd21117">
    <property type="entry name" value="Twitch_MoaA"/>
    <property type="match status" value="1"/>
</dbReference>
<dbReference type="Gene3D" id="3.20.20.70">
    <property type="entry name" value="Aldolase class I"/>
    <property type="match status" value="1"/>
</dbReference>
<keyword evidence="6 12" id="KW-0408">Iron</keyword>
<comment type="catalytic activity">
    <reaction evidence="11 12">
        <text>GTP + AH2 + S-adenosyl-L-methionine = (8S)-3',8-cyclo-7,8-dihydroguanosine 5'-triphosphate + 5'-deoxyadenosine + L-methionine + A + H(+)</text>
        <dbReference type="Rhea" id="RHEA:49576"/>
        <dbReference type="ChEBI" id="CHEBI:13193"/>
        <dbReference type="ChEBI" id="CHEBI:15378"/>
        <dbReference type="ChEBI" id="CHEBI:17319"/>
        <dbReference type="ChEBI" id="CHEBI:17499"/>
        <dbReference type="ChEBI" id="CHEBI:37565"/>
        <dbReference type="ChEBI" id="CHEBI:57844"/>
        <dbReference type="ChEBI" id="CHEBI:59789"/>
        <dbReference type="ChEBI" id="CHEBI:131766"/>
        <dbReference type="EC" id="4.1.99.22"/>
    </reaction>
</comment>
<dbReference type="SMART" id="SM00729">
    <property type="entry name" value="Elp3"/>
    <property type="match status" value="1"/>
</dbReference>
<dbReference type="PANTHER" id="PTHR22960:SF0">
    <property type="entry name" value="MOLYBDENUM COFACTOR BIOSYNTHESIS PROTEIN 1"/>
    <property type="match status" value="1"/>
</dbReference>
<evidence type="ECO:0000256" key="1">
    <source>
        <dbReference type="ARBA" id="ARBA00012167"/>
    </source>
</evidence>
<dbReference type="PROSITE" id="PS01305">
    <property type="entry name" value="MOAA_NIFB_PQQE"/>
    <property type="match status" value="1"/>
</dbReference>